<proteinExistence type="predicted"/>
<evidence type="ECO:0000256" key="1">
    <source>
        <dbReference type="ARBA" id="ARBA00004123"/>
    </source>
</evidence>
<evidence type="ECO:0000256" key="4">
    <source>
        <dbReference type="ARBA" id="ARBA00023125"/>
    </source>
</evidence>
<dbReference type="InterPro" id="IPR036864">
    <property type="entry name" value="Zn2-C6_fun-type_DNA-bd_sf"/>
</dbReference>
<dbReference type="GO" id="GO:0008270">
    <property type="term" value="F:zinc ion binding"/>
    <property type="evidence" value="ECO:0007669"/>
    <property type="project" value="InterPro"/>
</dbReference>
<keyword evidence="4" id="KW-0238">DNA-binding</keyword>
<dbReference type="GO" id="GO:0043565">
    <property type="term" value="F:sequence-specific DNA binding"/>
    <property type="evidence" value="ECO:0007669"/>
    <property type="project" value="TreeGrafter"/>
</dbReference>
<dbReference type="GO" id="GO:0045944">
    <property type="term" value="P:positive regulation of transcription by RNA polymerase II"/>
    <property type="evidence" value="ECO:0007669"/>
    <property type="project" value="TreeGrafter"/>
</dbReference>
<keyword evidence="11" id="KW-1185">Reference proteome</keyword>
<dbReference type="RefSeq" id="XP_028484203.1">
    <property type="nucleotide sequence ID" value="XM_028627098.1"/>
</dbReference>
<dbReference type="AlphaFoldDB" id="A0A443HRU5"/>
<dbReference type="InterPro" id="IPR007219">
    <property type="entry name" value="XnlR_reg_dom"/>
</dbReference>
<feature type="region of interest" description="Disordered" evidence="7">
    <location>
        <begin position="116"/>
        <end position="153"/>
    </location>
</feature>
<dbReference type="PROSITE" id="PS00463">
    <property type="entry name" value="ZN2_CY6_FUNGAL_1"/>
    <property type="match status" value="1"/>
</dbReference>
<dbReference type="GO" id="GO:0000981">
    <property type="term" value="F:DNA-binding transcription factor activity, RNA polymerase II-specific"/>
    <property type="evidence" value="ECO:0007669"/>
    <property type="project" value="InterPro"/>
</dbReference>
<dbReference type="Pfam" id="PF00172">
    <property type="entry name" value="Zn_clus"/>
    <property type="match status" value="1"/>
</dbReference>
<dbReference type="Gene3D" id="4.10.240.10">
    <property type="entry name" value="Zn(2)-C6 fungal-type DNA-binding domain"/>
    <property type="match status" value="1"/>
</dbReference>
<dbReference type="PANTHER" id="PTHR47540:SF3">
    <property type="entry name" value="ZN(II)2CYS6 TRANSCRIPTION FACTOR (EUROFUNG)"/>
    <property type="match status" value="1"/>
</dbReference>
<dbReference type="Pfam" id="PF04082">
    <property type="entry name" value="Fungal_trans"/>
    <property type="match status" value="1"/>
</dbReference>
<keyword evidence="5" id="KW-0804">Transcription</keyword>
<keyword evidence="8" id="KW-0812">Transmembrane</keyword>
<accession>A0A443HRU5</accession>
<evidence type="ECO:0000256" key="3">
    <source>
        <dbReference type="ARBA" id="ARBA00023015"/>
    </source>
</evidence>
<organism evidence="10 11">
    <name type="scientific">Byssochlamys spectabilis</name>
    <name type="common">Paecilomyces variotii</name>
    <dbReference type="NCBI Taxonomy" id="264951"/>
    <lineage>
        <taxon>Eukaryota</taxon>
        <taxon>Fungi</taxon>
        <taxon>Dikarya</taxon>
        <taxon>Ascomycota</taxon>
        <taxon>Pezizomycotina</taxon>
        <taxon>Eurotiomycetes</taxon>
        <taxon>Eurotiomycetidae</taxon>
        <taxon>Eurotiales</taxon>
        <taxon>Thermoascaceae</taxon>
        <taxon>Paecilomyces</taxon>
    </lineage>
</organism>
<evidence type="ECO:0000256" key="5">
    <source>
        <dbReference type="ARBA" id="ARBA00023163"/>
    </source>
</evidence>
<feature type="region of interest" description="Disordered" evidence="7">
    <location>
        <begin position="652"/>
        <end position="673"/>
    </location>
</feature>
<evidence type="ECO:0000256" key="2">
    <source>
        <dbReference type="ARBA" id="ARBA00022723"/>
    </source>
</evidence>
<keyword evidence="3" id="KW-0805">Transcription regulation</keyword>
<keyword evidence="6" id="KW-0539">Nucleus</keyword>
<dbReference type="GeneID" id="39596375"/>
<dbReference type="VEuPathDB" id="FungiDB:C8Q69DRAFT_297198"/>
<dbReference type="CDD" id="cd00067">
    <property type="entry name" value="GAL4"/>
    <property type="match status" value="1"/>
</dbReference>
<keyword evidence="2" id="KW-0479">Metal-binding</keyword>
<feature type="domain" description="Zn(2)-C6 fungal-type" evidence="9">
    <location>
        <begin position="61"/>
        <end position="90"/>
    </location>
</feature>
<dbReference type="CDD" id="cd12148">
    <property type="entry name" value="fungal_TF_MHR"/>
    <property type="match status" value="1"/>
</dbReference>
<keyword evidence="8" id="KW-1133">Transmembrane helix</keyword>
<evidence type="ECO:0000259" key="9">
    <source>
        <dbReference type="PROSITE" id="PS50048"/>
    </source>
</evidence>
<dbReference type="PANTHER" id="PTHR47540">
    <property type="entry name" value="THIAMINE REPRESSIBLE GENES REGULATORY PROTEIN THI5"/>
    <property type="match status" value="1"/>
</dbReference>
<dbReference type="SUPFAM" id="SSF57701">
    <property type="entry name" value="Zn2/Cys6 DNA-binding domain"/>
    <property type="match status" value="1"/>
</dbReference>
<evidence type="ECO:0000256" key="7">
    <source>
        <dbReference type="SAM" id="MobiDB-lite"/>
    </source>
</evidence>
<protein>
    <submittedName>
        <fullName evidence="10">Fungal-specific transcription factor domain-containing protein</fullName>
    </submittedName>
</protein>
<feature type="transmembrane region" description="Helical" evidence="8">
    <location>
        <begin position="571"/>
        <end position="589"/>
    </location>
</feature>
<comment type="caution">
    <text evidence="10">The sequence shown here is derived from an EMBL/GenBank/DDBJ whole genome shotgun (WGS) entry which is preliminary data.</text>
</comment>
<evidence type="ECO:0000256" key="8">
    <source>
        <dbReference type="SAM" id="Phobius"/>
    </source>
</evidence>
<dbReference type="InterPro" id="IPR051711">
    <property type="entry name" value="Stress_Response_Reg"/>
</dbReference>
<evidence type="ECO:0000313" key="11">
    <source>
        <dbReference type="Proteomes" id="UP000283841"/>
    </source>
</evidence>
<feature type="compositionally biased region" description="Basic residues" evidence="7">
    <location>
        <begin position="123"/>
        <end position="135"/>
    </location>
</feature>
<dbReference type="SMART" id="SM00906">
    <property type="entry name" value="Fungal_trans"/>
    <property type="match status" value="1"/>
</dbReference>
<dbReference type="PROSITE" id="PS50048">
    <property type="entry name" value="ZN2_CY6_FUNGAL_2"/>
    <property type="match status" value="1"/>
</dbReference>
<evidence type="ECO:0000313" key="10">
    <source>
        <dbReference type="EMBL" id="RWQ94558.1"/>
    </source>
</evidence>
<gene>
    <name evidence="10" type="ORF">C8Q69DRAFT_297198</name>
</gene>
<evidence type="ECO:0000256" key="6">
    <source>
        <dbReference type="ARBA" id="ARBA00023242"/>
    </source>
</evidence>
<dbReference type="Proteomes" id="UP000283841">
    <property type="component" value="Unassembled WGS sequence"/>
</dbReference>
<dbReference type="SMART" id="SM00066">
    <property type="entry name" value="GAL4"/>
    <property type="match status" value="1"/>
</dbReference>
<feature type="compositionally biased region" description="Polar residues" evidence="7">
    <location>
        <begin position="1"/>
        <end position="22"/>
    </location>
</feature>
<name>A0A443HRU5_BYSSP</name>
<sequence length="752" mass="84731">MASPRTSPSAQNASAGEQTQPIGSPGYTAVTPGGTTAGRKRKASESSNAKDSAERRKITRACDYCKEKKTRCTGTLPCLRCTKLSLSCEYNAAYSRGLPPSPPPAPESTLRYVAASPAVSQRTPKRLGPQRRHKSSGAASPRNSPEPGATDLEGNYLGPASGISFLNRVWRRLNQDEVATIPSGLRDESSKSASVFMFGDRPFSDYGETGFSLPPLHRALELIEVYFDFAIVTYRFLHRGLVESWLKEMYEREISSARPPTGDITAKAAILLMVFAIGTMYEEKKPGNAGLAEFHESERWYVASKAMSYNETGKPRLETIQARLGQCLYLLSSSRANECWYRFGTTLQLVTALGLHRRRPAKLLKDGKAYLENELRKRTFWSAYILDKYLSVTFGRPRLLHDEDIDQDLPDEVNDEDMLPGDQKNKVAPSDCVMTGTIMHIRLCRLVGEISRQVYTIRPSSKTAPLEAALRLTLELEEWKESLPPLFKSIRPSSLVAPLCRQSQVLQLAYSHAMIHATRSFLLNDFTDFTRRPLVTKDKINCHVQKCIDAAKDTMLLVDDLAAQGILVQSFWFTHYVCFCAIIVVYIYTIQHHRLSSSSDADHIRHDARELFSFAERCQRHLAKATRRNCPSRRYSIILEELRREVHRQINSNGLPRPVTTKEPAGTDTASERRHYSLEVPGQREAPEYDISNYPPPFLPELEMSELTPSDDVGQDLDFLSNQLEEGSVWWTQLDSWVCVRSLRICVFLTSL</sequence>
<dbReference type="STRING" id="264951.A0A443HRU5"/>
<comment type="subcellular location">
    <subcellularLocation>
        <location evidence="1">Nucleus</location>
    </subcellularLocation>
</comment>
<dbReference type="GO" id="GO:0005634">
    <property type="term" value="C:nucleus"/>
    <property type="evidence" value="ECO:0007669"/>
    <property type="project" value="UniProtKB-SubCell"/>
</dbReference>
<dbReference type="EMBL" id="RCNU01000007">
    <property type="protein sequence ID" value="RWQ94558.1"/>
    <property type="molecule type" value="Genomic_DNA"/>
</dbReference>
<reference evidence="10 11" key="1">
    <citation type="journal article" date="2018" name="Front. Microbiol.">
        <title>Genomic and genetic insights into a cosmopolitan fungus, Paecilomyces variotii (Eurotiales).</title>
        <authorList>
            <person name="Urquhart A.S."/>
            <person name="Mondo S.J."/>
            <person name="Makela M.R."/>
            <person name="Hane J.K."/>
            <person name="Wiebenga A."/>
            <person name="He G."/>
            <person name="Mihaltcheva S."/>
            <person name="Pangilinan J."/>
            <person name="Lipzen A."/>
            <person name="Barry K."/>
            <person name="de Vries R.P."/>
            <person name="Grigoriev I.V."/>
            <person name="Idnurm A."/>
        </authorList>
    </citation>
    <scope>NUCLEOTIDE SEQUENCE [LARGE SCALE GENOMIC DNA]</scope>
    <source>
        <strain evidence="10 11">CBS 101075</strain>
    </source>
</reference>
<dbReference type="InterPro" id="IPR001138">
    <property type="entry name" value="Zn2Cys6_DnaBD"/>
</dbReference>
<keyword evidence="8" id="KW-0472">Membrane</keyword>
<feature type="region of interest" description="Disordered" evidence="7">
    <location>
        <begin position="1"/>
        <end position="56"/>
    </location>
</feature>
<dbReference type="GO" id="GO:0006351">
    <property type="term" value="P:DNA-templated transcription"/>
    <property type="evidence" value="ECO:0007669"/>
    <property type="project" value="InterPro"/>
</dbReference>